<gene>
    <name evidence="2" type="ORF">K8V08_05950</name>
</gene>
<evidence type="ECO:0000313" key="3">
    <source>
        <dbReference type="Proteomes" id="UP000784435"/>
    </source>
</evidence>
<evidence type="ECO:0000259" key="1">
    <source>
        <dbReference type="PROSITE" id="PS50995"/>
    </source>
</evidence>
<name>A0A921MCV9_9MICO</name>
<dbReference type="PANTHER" id="PTHR33164:SF103">
    <property type="entry name" value="REGULATORY PROTEIN MARR"/>
    <property type="match status" value="1"/>
</dbReference>
<dbReference type="Proteomes" id="UP000784435">
    <property type="component" value="Unassembled WGS sequence"/>
</dbReference>
<reference evidence="2" key="1">
    <citation type="journal article" date="2021" name="PeerJ">
        <title>Extensive microbial diversity within the chicken gut microbiome revealed by metagenomics and culture.</title>
        <authorList>
            <person name="Gilroy R."/>
            <person name="Ravi A."/>
            <person name="Getino M."/>
            <person name="Pursley I."/>
            <person name="Horton D.L."/>
            <person name="Alikhan N.F."/>
            <person name="Baker D."/>
            <person name="Gharbi K."/>
            <person name="Hall N."/>
            <person name="Watson M."/>
            <person name="Adriaenssens E.M."/>
            <person name="Foster-Nyarko E."/>
            <person name="Jarju S."/>
            <person name="Secka A."/>
            <person name="Antonio M."/>
            <person name="Oren A."/>
            <person name="Chaudhuri R.R."/>
            <person name="La Ragione R."/>
            <person name="Hildebrand F."/>
            <person name="Pallen M.J."/>
        </authorList>
    </citation>
    <scope>NUCLEOTIDE SEQUENCE</scope>
    <source>
        <strain evidence="2">ChiGjej5B5-7349</strain>
    </source>
</reference>
<dbReference type="InterPro" id="IPR036390">
    <property type="entry name" value="WH_DNA-bd_sf"/>
</dbReference>
<dbReference type="InterPro" id="IPR000835">
    <property type="entry name" value="HTH_MarR-typ"/>
</dbReference>
<dbReference type="GO" id="GO:0006950">
    <property type="term" value="P:response to stress"/>
    <property type="evidence" value="ECO:0007669"/>
    <property type="project" value="TreeGrafter"/>
</dbReference>
<dbReference type="PANTHER" id="PTHR33164">
    <property type="entry name" value="TRANSCRIPTIONAL REGULATOR, MARR FAMILY"/>
    <property type="match status" value="1"/>
</dbReference>
<sequence length="178" mass="19844">MDAQTNDASGYWYAGEGVDASAVEVLNLLRRYRETETSMRARVRDEMGMGEKDILALRFLLEARASQTVVRQKDLAAKLDITTASASILVDRLVADGYARRMPHPADRRSIAVEATEDGDREVRETLRRMHDRMYAVVTAMSPADRAVVADFLAQMTDALAHDDGPAHEHRATSQHTD</sequence>
<dbReference type="AlphaFoldDB" id="A0A921MCV9"/>
<dbReference type="Gene3D" id="1.10.10.10">
    <property type="entry name" value="Winged helix-like DNA-binding domain superfamily/Winged helix DNA-binding domain"/>
    <property type="match status" value="1"/>
</dbReference>
<proteinExistence type="predicted"/>
<dbReference type="Pfam" id="PF12802">
    <property type="entry name" value="MarR_2"/>
    <property type="match status" value="1"/>
</dbReference>
<protein>
    <submittedName>
        <fullName evidence="2">MarR family transcriptional regulator</fullName>
    </submittedName>
</protein>
<accession>A0A921MCV9</accession>
<dbReference type="PROSITE" id="PS50995">
    <property type="entry name" value="HTH_MARR_2"/>
    <property type="match status" value="1"/>
</dbReference>
<evidence type="ECO:0000313" key="2">
    <source>
        <dbReference type="EMBL" id="HJG79935.1"/>
    </source>
</evidence>
<reference evidence="2" key="2">
    <citation type="submission" date="2021-09" db="EMBL/GenBank/DDBJ databases">
        <authorList>
            <person name="Gilroy R."/>
        </authorList>
    </citation>
    <scope>NUCLEOTIDE SEQUENCE</scope>
    <source>
        <strain evidence="2">ChiGjej5B5-7349</strain>
    </source>
</reference>
<dbReference type="SMART" id="SM00347">
    <property type="entry name" value="HTH_MARR"/>
    <property type="match status" value="1"/>
</dbReference>
<dbReference type="InterPro" id="IPR036388">
    <property type="entry name" value="WH-like_DNA-bd_sf"/>
</dbReference>
<dbReference type="SUPFAM" id="SSF46785">
    <property type="entry name" value="Winged helix' DNA-binding domain"/>
    <property type="match status" value="1"/>
</dbReference>
<dbReference type="EMBL" id="DYUK01000128">
    <property type="protein sequence ID" value="HJG79935.1"/>
    <property type="molecule type" value="Genomic_DNA"/>
</dbReference>
<feature type="domain" description="HTH marR-type" evidence="1">
    <location>
        <begin position="22"/>
        <end position="158"/>
    </location>
</feature>
<organism evidence="2 3">
    <name type="scientific">Brevibacterium senegalense</name>
    <dbReference type="NCBI Taxonomy" id="1033736"/>
    <lineage>
        <taxon>Bacteria</taxon>
        <taxon>Bacillati</taxon>
        <taxon>Actinomycetota</taxon>
        <taxon>Actinomycetes</taxon>
        <taxon>Micrococcales</taxon>
        <taxon>Brevibacteriaceae</taxon>
        <taxon>Brevibacterium</taxon>
    </lineage>
</organism>
<comment type="caution">
    <text evidence="2">The sequence shown here is derived from an EMBL/GenBank/DDBJ whole genome shotgun (WGS) entry which is preliminary data.</text>
</comment>
<dbReference type="GO" id="GO:0003700">
    <property type="term" value="F:DNA-binding transcription factor activity"/>
    <property type="evidence" value="ECO:0007669"/>
    <property type="project" value="InterPro"/>
</dbReference>
<dbReference type="InterPro" id="IPR039422">
    <property type="entry name" value="MarR/SlyA-like"/>
</dbReference>